<evidence type="ECO:0000313" key="9">
    <source>
        <dbReference type="Proteomes" id="UP000302163"/>
    </source>
</evidence>
<feature type="transmembrane region" description="Helical" evidence="6">
    <location>
        <begin position="395"/>
        <end position="421"/>
    </location>
</feature>
<keyword evidence="4 6" id="KW-1133">Transmembrane helix</keyword>
<keyword evidence="9" id="KW-1185">Reference proteome</keyword>
<dbReference type="Proteomes" id="UP000302163">
    <property type="component" value="Chromosome"/>
</dbReference>
<dbReference type="InterPro" id="IPR004477">
    <property type="entry name" value="ComEC_N"/>
</dbReference>
<feature type="transmembrane region" description="Helical" evidence="6">
    <location>
        <begin position="33"/>
        <end position="53"/>
    </location>
</feature>
<dbReference type="Pfam" id="PF13567">
    <property type="entry name" value="DUF4131"/>
    <property type="match status" value="1"/>
</dbReference>
<keyword evidence="3 6" id="KW-0812">Transmembrane</keyword>
<feature type="transmembrane region" description="Helical" evidence="6">
    <location>
        <begin position="265"/>
        <end position="284"/>
    </location>
</feature>
<dbReference type="GO" id="GO:0005886">
    <property type="term" value="C:plasma membrane"/>
    <property type="evidence" value="ECO:0007669"/>
    <property type="project" value="UniProtKB-SubCell"/>
</dbReference>
<feature type="transmembrane region" description="Helical" evidence="6">
    <location>
        <begin position="6"/>
        <end position="26"/>
    </location>
</feature>
<dbReference type="InterPro" id="IPR001279">
    <property type="entry name" value="Metallo-B-lactamas"/>
</dbReference>
<evidence type="ECO:0000313" key="8">
    <source>
        <dbReference type="EMBL" id="QCT20750.1"/>
    </source>
</evidence>
<dbReference type="AlphaFoldDB" id="A0A4P8YJA8"/>
<evidence type="ECO:0000256" key="2">
    <source>
        <dbReference type="ARBA" id="ARBA00022475"/>
    </source>
</evidence>
<feature type="transmembrane region" description="Helical" evidence="6">
    <location>
        <begin position="232"/>
        <end position="253"/>
    </location>
</feature>
<evidence type="ECO:0000256" key="1">
    <source>
        <dbReference type="ARBA" id="ARBA00004651"/>
    </source>
</evidence>
<dbReference type="GO" id="GO:0030420">
    <property type="term" value="P:establishment of competence for transformation"/>
    <property type="evidence" value="ECO:0007669"/>
    <property type="project" value="InterPro"/>
</dbReference>
<evidence type="ECO:0000256" key="5">
    <source>
        <dbReference type="ARBA" id="ARBA00023136"/>
    </source>
</evidence>
<reference evidence="8 9" key="1">
    <citation type="submission" date="2019-05" db="EMBL/GenBank/DDBJ databases">
        <title>Complete genome sequence of Izhakiella calystegiae KSNA2, an endophyte isolated from beach morning glory (Calystegia soldanella).</title>
        <authorList>
            <person name="Jiang L."/>
            <person name="Jeong J.C."/>
            <person name="Kim C.Y."/>
            <person name="Kim D.H."/>
            <person name="Kim S.W."/>
            <person name="Lee j."/>
        </authorList>
    </citation>
    <scope>NUCLEOTIDE SEQUENCE [LARGE SCALE GENOMIC DNA]</scope>
    <source>
        <strain evidence="8 9">KSNA2</strain>
    </source>
</reference>
<feature type="transmembrane region" description="Helical" evidence="6">
    <location>
        <begin position="337"/>
        <end position="353"/>
    </location>
</feature>
<evidence type="ECO:0000259" key="7">
    <source>
        <dbReference type="SMART" id="SM00849"/>
    </source>
</evidence>
<dbReference type="InterPro" id="IPR025405">
    <property type="entry name" value="DUF4131"/>
</dbReference>
<dbReference type="Pfam" id="PF03772">
    <property type="entry name" value="Competence"/>
    <property type="match status" value="1"/>
</dbReference>
<dbReference type="InterPro" id="IPR004797">
    <property type="entry name" value="Competence_ComEC/Rec2"/>
</dbReference>
<dbReference type="CDD" id="cd07731">
    <property type="entry name" value="ComA-like_MBL-fold"/>
    <property type="match status" value="1"/>
</dbReference>
<feature type="domain" description="Metallo-beta-lactamase" evidence="7">
    <location>
        <begin position="516"/>
        <end position="697"/>
    </location>
</feature>
<accession>A0A4P8YJA8</accession>
<dbReference type="SUPFAM" id="SSF56281">
    <property type="entry name" value="Metallo-hydrolase/oxidoreductase"/>
    <property type="match status" value="1"/>
</dbReference>
<dbReference type="Pfam" id="PF00753">
    <property type="entry name" value="Lactamase_B"/>
    <property type="match status" value="1"/>
</dbReference>
<keyword evidence="5 6" id="KW-0472">Membrane</keyword>
<dbReference type="Gene3D" id="3.60.15.10">
    <property type="entry name" value="Ribonuclease Z/Hydroxyacylglutathione hydrolase-like"/>
    <property type="match status" value="1"/>
</dbReference>
<gene>
    <name evidence="8" type="ORF">FEM41_14390</name>
</gene>
<dbReference type="KEGG" id="izh:FEM41_14390"/>
<evidence type="ECO:0000256" key="3">
    <source>
        <dbReference type="ARBA" id="ARBA00022692"/>
    </source>
</evidence>
<dbReference type="InterPro" id="IPR035681">
    <property type="entry name" value="ComA-like_MBL"/>
</dbReference>
<feature type="transmembrane region" description="Helical" evidence="6">
    <location>
        <begin position="314"/>
        <end position="332"/>
    </location>
</feature>
<protein>
    <submittedName>
        <fullName evidence="8">DNA internalization-related competence protein ComEC/Rec2</fullName>
    </submittedName>
</protein>
<proteinExistence type="predicted"/>
<organism evidence="8 9">
    <name type="scientific">Jejubacter calystegiae</name>
    <dbReference type="NCBI Taxonomy" id="2579935"/>
    <lineage>
        <taxon>Bacteria</taxon>
        <taxon>Pseudomonadati</taxon>
        <taxon>Pseudomonadota</taxon>
        <taxon>Gammaproteobacteria</taxon>
        <taxon>Enterobacterales</taxon>
        <taxon>Enterobacteriaceae</taxon>
        <taxon>Jejubacter</taxon>
    </lineage>
</organism>
<dbReference type="InterPro" id="IPR052159">
    <property type="entry name" value="Competence_DNA_uptake"/>
</dbReference>
<dbReference type="NCBIfam" id="TIGR00361">
    <property type="entry name" value="ComEC_Rec2"/>
    <property type="match status" value="1"/>
</dbReference>
<evidence type="ECO:0000256" key="6">
    <source>
        <dbReference type="SAM" id="Phobius"/>
    </source>
</evidence>
<dbReference type="EMBL" id="CP040428">
    <property type="protein sequence ID" value="QCT20750.1"/>
    <property type="molecule type" value="Genomic_DNA"/>
</dbReference>
<evidence type="ECO:0000256" key="4">
    <source>
        <dbReference type="ARBA" id="ARBA00022989"/>
    </source>
</evidence>
<dbReference type="PANTHER" id="PTHR30619:SF1">
    <property type="entry name" value="RECOMBINATION PROTEIN 2"/>
    <property type="match status" value="1"/>
</dbReference>
<feature type="transmembrane region" description="Helical" evidence="6">
    <location>
        <begin position="482"/>
        <end position="499"/>
    </location>
</feature>
<dbReference type="NCBIfam" id="TIGR00360">
    <property type="entry name" value="ComEC_N-term"/>
    <property type="match status" value="1"/>
</dbReference>
<feature type="transmembrane region" description="Helical" evidence="6">
    <location>
        <begin position="59"/>
        <end position="79"/>
    </location>
</feature>
<keyword evidence="2" id="KW-1003">Cell membrane</keyword>
<dbReference type="OrthoDB" id="9761531at2"/>
<dbReference type="PANTHER" id="PTHR30619">
    <property type="entry name" value="DNA INTERNALIZATION/COMPETENCE PROTEIN COMEC/REC2"/>
    <property type="match status" value="1"/>
</dbReference>
<comment type="subcellular location">
    <subcellularLocation>
        <location evidence="1">Cell membrane</location>
        <topology evidence="1">Multi-pass membrane protein</topology>
    </subcellularLocation>
</comment>
<name>A0A4P8YJA8_9ENTR</name>
<dbReference type="SMART" id="SM00849">
    <property type="entry name" value="Lactamase_B"/>
    <property type="match status" value="1"/>
</dbReference>
<dbReference type="InterPro" id="IPR036866">
    <property type="entry name" value="RibonucZ/Hydroxyglut_hydro"/>
</dbReference>
<sequence>MKKEVAVSVTGVSLCVLIGLAPLLWLPSLPGPGWIYGLMAIAGCCAGCGTWLAPRAGGYLALVLCVACWGVLAAHAALWPAYALTKHPLEAEVSVTRLEAGQVRQVQLLHSGLRWFTPGPMVRIQGFTTDETVCPGQRWRMTLRLSPIHARLNQGGFDAQRYGVARGEVLRGRVVSASRITAGCGAREGLMAHTRALTQGLVWQETLIALAFGERAEVAAEIKTLLRDTGTAHLMAISGLHIGLAAGVGWLLARLVQPLLGTVRIGWRFPLLASLLLALSYTWLAGAQPPALRSMWALIIWALLRLSGRDWHGWRVWLCCVAGILFADPMALLSDSFLLSAGAVAGLLFWYQWMPFTGQRLPLLLRYPLGLCHLQLGIGLLLLPLQAAIFHGVSLTAWVANLLAVPLVSLVTVPLILAALLTLAIPSLAYGFLWMADRSLAALFYCLNALPAGWLELDARAVAVMLFPWFGVVLWRLWGWRYFPGLTLGILALLGTPLWRQTAQPGWQVHMLDIGHGLAIVVERNGRALLYDSGNSWPGGDAGQRIIAPWLRWQGLVPQRLILSHEHLDHSGGLASLRAIWPMMRVRSSLGEKDHMPCWQGMRWRWQELDFSVHWPPRSWRGVGNNRSCVVKISDGRHSILLTGDIENVAEQAMVRSQGKALRADVLQVPHHGSRTSSTPALLRQVNPELAIASLARYSAWRLPSVVVVRRYRQRNIAWYDTARHGQITLRFGEEKPRLTSFRAQILPRWYHQWFGVAPVNR</sequence>